<dbReference type="VEuPathDB" id="PlasmoDB:PfDd2_070016300"/>
<dbReference type="GO" id="GO:0046789">
    <property type="term" value="F:host cell surface receptor binding"/>
    <property type="evidence" value="ECO:0007669"/>
    <property type="project" value="InterPro"/>
</dbReference>
<proteinExistence type="predicted"/>
<dbReference type="InterPro" id="IPR041480">
    <property type="entry name" value="CIDR1_gamma"/>
</dbReference>
<dbReference type="InterPro" id="IPR029211">
    <property type="entry name" value="PfEMP1_ATS"/>
</dbReference>
<feature type="domain" description="Duffy-binding-like" evidence="8">
    <location>
        <begin position="1029"/>
        <end position="1139"/>
    </location>
</feature>
<feature type="domain" description="Plasmodium falciparum erythrocyte membrane protein 1 acidic terminal segment" evidence="5">
    <location>
        <begin position="2579"/>
        <end position="3006"/>
    </location>
</feature>
<feature type="domain" description="Duffy-binding-like" evidence="8">
    <location>
        <begin position="2058"/>
        <end position="2200"/>
    </location>
</feature>
<feature type="compositionally biased region" description="Basic and acidic residues" evidence="2">
    <location>
        <begin position="1881"/>
        <end position="1898"/>
    </location>
</feature>
<evidence type="ECO:0000259" key="4">
    <source>
        <dbReference type="Pfam" id="PF05424"/>
    </source>
</evidence>
<feature type="compositionally biased region" description="Acidic residues" evidence="2">
    <location>
        <begin position="1636"/>
        <end position="1669"/>
    </location>
</feature>
<protein>
    <recommendedName>
        <fullName evidence="11">Erythrocyte membrane protein 1, PfEMP1</fullName>
    </recommendedName>
</protein>
<dbReference type="FunFam" id="1.20.1310.20:FF:000023">
    <property type="entry name" value="Erythrocyte membrane protein 1, PfEMP1"/>
    <property type="match status" value="1"/>
</dbReference>
<feature type="domain" description="Duffy-binding-like" evidence="3">
    <location>
        <begin position="578"/>
        <end position="722"/>
    </location>
</feature>
<dbReference type="Gene3D" id="1.20.58.1930">
    <property type="match status" value="2"/>
</dbReference>
<evidence type="ECO:0000259" key="3">
    <source>
        <dbReference type="Pfam" id="PF03011"/>
    </source>
</evidence>
<dbReference type="FunFam" id="1.10.1900.40:FF:000006">
    <property type="entry name" value="Erythrocyte membrane protein 1"/>
    <property type="match status" value="1"/>
</dbReference>
<dbReference type="InterPro" id="IPR044932">
    <property type="entry name" value="PfEMP1_ATS_sf"/>
</dbReference>
<reference evidence="10" key="1">
    <citation type="submission" date="2006-09" db="EMBL/GenBank/DDBJ databases">
        <title>Annotation of Plasmodium falciparum Dd2.</title>
        <authorList>
            <consortium name="The Broad Institute Genome Sequencing Platform"/>
            <person name="Volkman S.K."/>
            <person name="Neafsey D.E."/>
            <person name="Dash A.P."/>
            <person name="Chitnis C.E."/>
            <person name="Hartl D.L."/>
            <person name="Young S.K."/>
            <person name="Zeng Q."/>
            <person name="Koehrsen M."/>
            <person name="Alvarado L."/>
            <person name="Berlin A."/>
            <person name="Borenstein D."/>
            <person name="Chapman S.B."/>
            <person name="Chen Z."/>
            <person name="Engels R."/>
            <person name="Freedman E."/>
            <person name="Gellesch M."/>
            <person name="Goldberg J."/>
            <person name="Griggs A."/>
            <person name="Gujja S."/>
            <person name="Heilman E.R."/>
            <person name="Heiman D.I."/>
            <person name="Howarth C."/>
            <person name="Jen D."/>
            <person name="Larson L."/>
            <person name="Mehta T."/>
            <person name="Neiman D."/>
            <person name="Park D."/>
            <person name="Pearson M."/>
            <person name="Roberts A."/>
            <person name="Saif S."/>
            <person name="Shea T."/>
            <person name="Shenoy N."/>
            <person name="Sisk P."/>
            <person name="Stolte C."/>
            <person name="Sykes S."/>
            <person name="Walk T."/>
            <person name="White J."/>
            <person name="Yandava C."/>
            <person name="Haas B."/>
            <person name="Henn M.R."/>
            <person name="Nusbaum C."/>
            <person name="Birren B."/>
        </authorList>
    </citation>
    <scope>NUCLEOTIDE SEQUENCE [LARGE SCALE GENOMIC DNA]</scope>
</reference>
<evidence type="ECO:0000259" key="8">
    <source>
        <dbReference type="Pfam" id="PF22672"/>
    </source>
</evidence>
<dbReference type="SMR" id="A0A0L7LVW0"/>
<dbReference type="InterPro" id="IPR004258">
    <property type="entry name" value="DBL"/>
</dbReference>
<dbReference type="Gene3D" id="1.10.1900.40">
    <property type="entry name" value="Acidic terminal segments, variant surface antigen of PfEMP1"/>
    <property type="match status" value="2"/>
</dbReference>
<dbReference type="KEGG" id="pfd:PFDG_00029"/>
<feature type="compositionally biased region" description="Low complexity" evidence="2">
    <location>
        <begin position="2521"/>
        <end position="2531"/>
    </location>
</feature>
<feature type="domain" description="Plasmodium falciparum erythrocyte membrane protein-1 N-terminal segment" evidence="6">
    <location>
        <begin position="11"/>
        <end position="46"/>
    </location>
</feature>
<accession>A0A0L7LVW0</accession>
<keyword evidence="1" id="KW-0175">Coiled coil</keyword>
<evidence type="ECO:0000256" key="1">
    <source>
        <dbReference type="SAM" id="Coils"/>
    </source>
</evidence>
<feature type="domain" description="Duffy-binding-like" evidence="3">
    <location>
        <begin position="2321"/>
        <end position="2462"/>
    </location>
</feature>
<evidence type="ECO:0000259" key="6">
    <source>
        <dbReference type="Pfam" id="PF15447"/>
    </source>
</evidence>
<feature type="domain" description="Duffy-antigen binding" evidence="4">
    <location>
        <begin position="1268"/>
        <end position="1441"/>
    </location>
</feature>
<dbReference type="InterPro" id="IPR054595">
    <property type="entry name" value="DBL_C"/>
</dbReference>
<feature type="coiled-coil region" evidence="1">
    <location>
        <begin position="2875"/>
        <end position="2902"/>
    </location>
</feature>
<evidence type="ECO:0000259" key="7">
    <source>
        <dbReference type="Pfam" id="PF18562"/>
    </source>
</evidence>
<feature type="domain" description="Duffy-binding-like" evidence="8">
    <location>
        <begin position="312"/>
        <end position="467"/>
    </location>
</feature>
<feature type="domain" description="Duffy-antigen binding" evidence="4">
    <location>
        <begin position="1800"/>
        <end position="2004"/>
    </location>
</feature>
<feature type="domain" description="Duffy-antigen binding" evidence="4">
    <location>
        <begin position="847"/>
        <end position="1025"/>
    </location>
</feature>
<name>A0A0L7LVW0_PLAF4</name>
<evidence type="ECO:0000313" key="9">
    <source>
        <dbReference type="EMBL" id="KOB84714.1"/>
    </source>
</evidence>
<feature type="region of interest" description="Disordered" evidence="2">
    <location>
        <begin position="1866"/>
        <end position="1898"/>
    </location>
</feature>
<dbReference type="FunFam" id="1.20.1310.20:FF:000004">
    <property type="entry name" value="Erythrocyte membrane protein 1, PfEMP1"/>
    <property type="match status" value="1"/>
</dbReference>
<dbReference type="InterPro" id="IPR008602">
    <property type="entry name" value="Duffy-antigen-binding"/>
</dbReference>
<dbReference type="SUPFAM" id="SSF140924">
    <property type="entry name" value="Duffy binding domain-like"/>
    <property type="match status" value="6"/>
</dbReference>
<dbReference type="FunFam" id="1.20.58.1930:FF:000002">
    <property type="entry name" value="Erythrocyte membrane protein 1, PfEMP1"/>
    <property type="match status" value="1"/>
</dbReference>
<dbReference type="GO" id="GO:0016020">
    <property type="term" value="C:membrane"/>
    <property type="evidence" value="ECO:0007669"/>
    <property type="project" value="InterPro"/>
</dbReference>
<dbReference type="InterPro" id="IPR029210">
    <property type="entry name" value="PfEMP1_NTS"/>
</dbReference>
<dbReference type="FunFam" id="1.20.58.1930:FF:000001">
    <property type="entry name" value="Erythrocyte membrane protein 1, PfEMP1"/>
    <property type="match status" value="1"/>
</dbReference>
<evidence type="ECO:0000313" key="10">
    <source>
        <dbReference type="Proteomes" id="UP000054282"/>
    </source>
</evidence>
<dbReference type="Pfam" id="PF15445">
    <property type="entry name" value="ATS"/>
    <property type="match status" value="1"/>
</dbReference>
<dbReference type="EMBL" id="DS016059">
    <property type="protein sequence ID" value="KOB84714.1"/>
    <property type="molecule type" value="Genomic_DNA"/>
</dbReference>
<dbReference type="Pfam" id="PF05424">
    <property type="entry name" value="Duffy_binding"/>
    <property type="match status" value="4"/>
</dbReference>
<dbReference type="Pfam" id="PF15447">
    <property type="entry name" value="NTS"/>
    <property type="match status" value="1"/>
</dbReference>
<dbReference type="Pfam" id="PF18562">
    <property type="entry name" value="CIDR1_gamma"/>
    <property type="match status" value="1"/>
</dbReference>
<feature type="region of interest" description="Disordered" evidence="2">
    <location>
        <begin position="2694"/>
        <end position="2724"/>
    </location>
</feature>
<dbReference type="Pfam" id="PF03011">
    <property type="entry name" value="PFEMP"/>
    <property type="match status" value="2"/>
</dbReference>
<feature type="compositionally biased region" description="Acidic residues" evidence="2">
    <location>
        <begin position="1683"/>
        <end position="1703"/>
    </location>
</feature>
<feature type="region of interest" description="Disordered" evidence="2">
    <location>
        <begin position="2744"/>
        <end position="2764"/>
    </location>
</feature>
<dbReference type="FunFam" id="1.10.1900.40:FF:000001">
    <property type="entry name" value="Erythrocyte membrane protein 1"/>
    <property type="match status" value="1"/>
</dbReference>
<feature type="region of interest" description="Disordered" evidence="2">
    <location>
        <begin position="2457"/>
        <end position="2476"/>
    </location>
</feature>
<evidence type="ECO:0008006" key="11">
    <source>
        <dbReference type="Google" id="ProtNLM"/>
    </source>
</evidence>
<reference evidence="10" key="2">
    <citation type="submission" date="2006-09" db="EMBL/GenBank/DDBJ databases">
        <title>The genome sequence of Plasmodium falciparum Dd2.</title>
        <authorList>
            <consortium name="The Broad Institute Genome Sequencing Platform"/>
            <person name="Birren B."/>
            <person name="Lander E."/>
            <person name="Galagan J."/>
            <person name="Nusbaum C."/>
            <person name="Devon K."/>
            <person name="Henn M."/>
            <person name="Jaffe D."/>
            <person name="Butler J."/>
            <person name="Alvarez P."/>
            <person name="Gnerre S."/>
            <person name="Grabherr M."/>
            <person name="Kleber M."/>
            <person name="Mauceli E."/>
            <person name="Brockman W."/>
            <person name="MacCallum I.A."/>
            <person name="Rounsley S."/>
            <person name="Young S."/>
            <person name="LaButti K."/>
            <person name="Pushparaj V."/>
            <person name="DeCaprio D."/>
            <person name="Crawford M."/>
            <person name="Koehrsen M."/>
            <person name="Engels R."/>
            <person name="Montgomery P."/>
            <person name="Pearson M."/>
            <person name="Howarth C."/>
            <person name="Larson L."/>
            <person name="Luoma S."/>
            <person name="White J."/>
            <person name="Kodira C."/>
            <person name="Zeng Q."/>
            <person name="O'Leary S."/>
            <person name="Yandava C."/>
            <person name="Alvarado L."/>
            <person name="Wirth D."/>
            <person name="Volkman S."/>
            <person name="Hartl D."/>
        </authorList>
    </citation>
    <scope>NUCLEOTIDE SEQUENCE [LARGE SCALE GENOMIC DNA]</scope>
</reference>
<dbReference type="Proteomes" id="UP000054282">
    <property type="component" value="Unassembled WGS sequence"/>
</dbReference>
<evidence type="ECO:0000256" key="2">
    <source>
        <dbReference type="SAM" id="MobiDB-lite"/>
    </source>
</evidence>
<feature type="compositionally biased region" description="Basic and acidic residues" evidence="2">
    <location>
        <begin position="1717"/>
        <end position="1749"/>
    </location>
</feature>
<dbReference type="OrthoDB" id="379185at2759"/>
<dbReference type="InterPro" id="IPR042202">
    <property type="entry name" value="Duffy-ag-bd_sf"/>
</dbReference>
<feature type="domain" description="Cysteine-rich interdomain region 1 gamma" evidence="7">
    <location>
        <begin position="2245"/>
        <end position="2297"/>
    </location>
</feature>
<dbReference type="Gene3D" id="1.20.1310.20">
    <property type="entry name" value="Duffy-antigen binding domain"/>
    <property type="match status" value="4"/>
</dbReference>
<feature type="region of interest" description="Disordered" evidence="2">
    <location>
        <begin position="2483"/>
        <end position="2572"/>
    </location>
</feature>
<feature type="region of interest" description="Disordered" evidence="2">
    <location>
        <begin position="1578"/>
        <end position="1752"/>
    </location>
</feature>
<feature type="compositionally biased region" description="Low complexity" evidence="2">
    <location>
        <begin position="2753"/>
        <end position="2764"/>
    </location>
</feature>
<feature type="compositionally biased region" description="Basic and acidic residues" evidence="2">
    <location>
        <begin position="2504"/>
        <end position="2519"/>
    </location>
</feature>
<feature type="region of interest" description="Disordered" evidence="2">
    <location>
        <begin position="1952"/>
        <end position="1972"/>
    </location>
</feature>
<gene>
    <name evidence="9" type="ORF">PFDG_00029</name>
</gene>
<dbReference type="Pfam" id="PF22672">
    <property type="entry name" value="DBL_C"/>
    <property type="match status" value="3"/>
</dbReference>
<organism evidence="9 10">
    <name type="scientific">Plasmodium falciparum (isolate Dd2)</name>
    <dbReference type="NCBI Taxonomy" id="57267"/>
    <lineage>
        <taxon>Eukaryota</taxon>
        <taxon>Sar</taxon>
        <taxon>Alveolata</taxon>
        <taxon>Apicomplexa</taxon>
        <taxon>Aconoidasida</taxon>
        <taxon>Haemosporida</taxon>
        <taxon>Plasmodiidae</taxon>
        <taxon>Plasmodium</taxon>
        <taxon>Plasmodium (Laverania)</taxon>
    </lineage>
</organism>
<dbReference type="Gene3D" id="1.20.58.830">
    <property type="match status" value="4"/>
</dbReference>
<feature type="domain" description="Duffy-antigen binding" evidence="4">
    <location>
        <begin position="108"/>
        <end position="308"/>
    </location>
</feature>
<feature type="compositionally biased region" description="Polar residues" evidence="2">
    <location>
        <begin position="2561"/>
        <end position="2572"/>
    </location>
</feature>
<evidence type="ECO:0000259" key="5">
    <source>
        <dbReference type="Pfam" id="PF15445"/>
    </source>
</evidence>
<sequence length="3006" mass="343605">MAPAQGGTNKTAKEVLDEIGKEVQEKATEDALTYRNDLQGNLSQAKFHGVPIDVKNPCDLNYEIHTNVVKGRKKENPCRGREEKRFSDVLSGQCAKNTIKDSVTNSVGACAPFRRLHVCDRNLELIKTDENTSTHDILVDVLLTAKHEGESLVKHYKEYIKKNRNFNICTVLARSFADIGDIVRGKDLYLGYDDEEKEKRKQLEKNLKKFFQKIHDDVMKTSGRTNGKKSAEAQKRYNDATGNYYKLREDWWNANRDQVWKAITCDAADNDEYFENSSDGLYVFSNGQCGRNEGKVPTNLDYVPQHLRWFDEWAEDFCRKRNITLKSAKEKCGGEGNTKYCSLNGYDCTKVFEKKDSCSSDGNCTACSNICIAYDAWLRNQRNEFEKQKTKYTKEIEKYKSSSDKSNSNISNKYYNEFYENFGKKEYETLQNFLKLLNKGMYCQEKIEEEEVIDFNKDEDMVFHRSEYCQPCPDCVVQCKGGKCTEDKKNDKCRSKIIKKILQSEEPTEIHVLNSDDKQGDITKKLEVFCSSTTNYEGRNVQKWKCYNKNSDYNNCEMNISSYKDSTDANVMLSVECFHSWAKNLLIDTIKWEHQLKNCINNTNVTYCESKCIKNCECYEKWIKRKEHEWEKVKNVFGNNNRMSYIYYNNLSRVFDSFLFQVMFALDQDEKGKWDQFTEDLKKKFEPSKTNTPTGKSQDAIEFLLDHLKDNALTCRDNNSNESCDVSKKVKTNPCGKNPSASNNLVRVKRLAEMMQRYARKQLEKRGGEINLKGDATKGTYRQGGPADGFKNVCSINQNHTNVQNNNRAYTYQGPCTGKDGSNGGVRMKIGTPWKPGRQIQMSAEDIYMPPRRQHMCTSNLEYLQTKDGPLKQGDGKLVNNSFLGDVLLSAKMDAGKIIELYKKQNNKSNLTDPEDNESACRALRYSFADLGDIIRGRDLWDKNSDAKRLQTNLKEIFTKIKEELPEDIKKKYDKDGTDHKLLREDWWEANRHQVWRAMKCAIENDKDMKCNGIPIEDYIPQRLRWMTEWAEWFCKEQSRLYNKLVADCKSCKGKAKSCTQKDGDCTKCKAACDNYNKKIKPWEEQWEKIKNKYAQLYKKALDSVNGKEESKKKTASDAKDQQVVHFLAELIRKSGGGKGGKNVKTTVSPTTTPNTLYSSAAGYIHHELGRTVGCNTQKEFCYSKNGKYAFKDPPKGYEEACKCNDRNPKPQPAPKKEDEDACDVVKPLLKDKGETDDIDGCNQKYKAGKDKYPGWDCNSQIHTTHNGACMPPRRQKLCVSGLTKTDRIKAIEYIRTEFIKSAAIETHFAWDRYKEDNGEAEAELKNGNIPEGFKRQMYYTFGDYRDIFFGRDISTHAYISGVSPKVITILEKENDAKYAAKQNSNNELLDDWWDQHGKDIWEGMLCALTHKISDEEKKKEIKNKYSYKKLNESPKGSNKVEDFAKKPQFLRWFIEWGDEFCAQREEKEAKVKVSCSDAKDYDGCKNTKSNASCVSACKVYEDYITKKKVEYTKQKGKFDAEKITDKEGYEGFSTKDASEYLKKKCLDDTCNCMQKVKNNTEYWNTPNKTYTNSNLEKRCECQPPQEPPPGPEGGARSDSGPRDTTPRPAGSDARSNTVPSPPPRPAGDTVHEVAEVQEEEEEDEDGDLPEDQDEDVEVAGAEEEEDLDVGVARILRGRTNSPDEDEDEASEEEDDDDDDAQDTTEVTGQGEEETAEDHQDTTEETVDQEKAEEDKDGGGETPQKETQPKVEVNPCDIVKTLFTTTETLKEACPTKYVNGREKFPNWKCISSGSDASGSICIPPRRRKLYLHKIEGVDTTVSSDGETTTPITHDALREAFIQTAAVETFFLWHRYKKIKEKERQEELQNGTLLLPPAQKVSPEDNPEHPQKKLKEGKIPEEFKRQMFYTLGDYRDLCVGVKDDVAQALEASGDNKSGDKNIKDISEKIKSVIEKSGEQTPPGPKPGQTTTKPEEWWQKNGEHIWNAMICALTHNTDTRQVDDQVKGQLFENGKNTPKNSQYQYKNVTISSVSSNGGPIGNIKLEQFASRPTFLRWLEEWGEEFCRKQYHKLERIKEECHKDGNRNCDDDGFECKEMCPCKDGSFETLKCPSCAKSCKSYKKWISRKKDEFTKQKGAYEKQKKDAEGNNNDYKEFSKTLRNYNDAAAFLNSLKNGPCSKNDDDSVQDEIKFDDERKTFGHETYCKPCSKITVKCKENNHCDNSKPNDCRNINSISAEDIEKRSNSTQDVTMSVSDSNTNGNKFYDLNDCIKAGIFKGIREDVWKCGEYCGVDICTLEKTNNEERVSAKENDGKNQIILIRVLFKRWLESFLEDYNKINDKISHCMKNDKKSPCINGCQNKCNCVEKWIEKKKSEWGKVRERYINQYRDKNSNEAFEVKSFLETLIPQIPVVTDKGKHDSLTQLKKLLKCNCSEKSENSNEKDVVLCLLKKLEDKAKNCKDQASGEPCPQTTSENPDDEDILLEEENPVEAPNICPKVEEPEPVVEEEKCDLAEAPSKESSTEENSGEGSNSEQTPVLKPEEEPPPPTSSETDTPPPAPPTIQPSQADQPTNSISDILSSTIPFGIAIALTSIVFLFLKKKTKSSVDLLRVLNIPKGEYGMPTLKSSNRYIPYASDRYKGKTYIYMEGDSDSGHYYEDTTDVTSSESEYEELDINDIYVPGSPKYKTLIEVVLEPSGNNTTASGKNTPSDTQNDIQNDGIPSSKITDNEWNTLKDEFISQYLQSEQPNDVPNDYTSGNSSTNTNITTTSRHNVEEKPFIMSIHDRNLYTGEEINYNVNMVNTMDDIPINRDNNVYSGIDLINDALNGDYDIYDEVLKRKENELFGTNHVKQTSIHSVAKPARDDPIHNQLELFHKWLDRHRDMCEKLKNHHERLAKLKEEWENETHSGNTHPSDSNKTLNTDVSIQIHMDNPKPINEFTNMDTILDDLDKYNEPYYDVQDDIYYDVNDHDTSTVDSNAMDVPSKVQIEMDVNTKLVKEKYPIADVWDI</sequence>